<protein>
    <recommendedName>
        <fullName evidence="3">FlgD Ig-like domain-containing protein</fullName>
    </recommendedName>
</protein>
<name>A0A1F4U5J7_UNCSA</name>
<comment type="caution">
    <text evidence="1">The sequence shown here is derived from an EMBL/GenBank/DDBJ whole genome shotgun (WGS) entry which is preliminary data.</text>
</comment>
<dbReference type="EMBL" id="MEUJ01000008">
    <property type="protein sequence ID" value="OGC39553.1"/>
    <property type="molecule type" value="Genomic_DNA"/>
</dbReference>
<evidence type="ECO:0000313" key="1">
    <source>
        <dbReference type="EMBL" id="OGC39553.1"/>
    </source>
</evidence>
<evidence type="ECO:0000313" key="2">
    <source>
        <dbReference type="Proteomes" id="UP000179242"/>
    </source>
</evidence>
<dbReference type="Gene3D" id="2.60.40.4070">
    <property type="match status" value="1"/>
</dbReference>
<evidence type="ECO:0008006" key="3">
    <source>
        <dbReference type="Google" id="ProtNLM"/>
    </source>
</evidence>
<reference evidence="1 2" key="1">
    <citation type="journal article" date="2016" name="Nat. Commun.">
        <title>Thousands of microbial genomes shed light on interconnected biogeochemical processes in an aquifer system.</title>
        <authorList>
            <person name="Anantharaman K."/>
            <person name="Brown C.T."/>
            <person name="Hug L.A."/>
            <person name="Sharon I."/>
            <person name="Castelle C.J."/>
            <person name="Probst A.J."/>
            <person name="Thomas B.C."/>
            <person name="Singh A."/>
            <person name="Wilkins M.J."/>
            <person name="Karaoz U."/>
            <person name="Brodie E.L."/>
            <person name="Williams K.H."/>
            <person name="Hubbard S.S."/>
            <person name="Banfield J.F."/>
        </authorList>
    </citation>
    <scope>NUCLEOTIDE SEQUENCE [LARGE SCALE GENOMIC DNA]</scope>
</reference>
<dbReference type="Proteomes" id="UP000179242">
    <property type="component" value="Unassembled WGS sequence"/>
</dbReference>
<proteinExistence type="predicted"/>
<accession>A0A1F4U5J7</accession>
<gene>
    <name evidence="1" type="ORF">A2438_08365</name>
</gene>
<dbReference type="AlphaFoldDB" id="A0A1F4U5J7"/>
<organism evidence="1 2">
    <name type="scientific">candidate division WOR-1 bacterium RIFOXYC2_FULL_46_14</name>
    <dbReference type="NCBI Taxonomy" id="1802587"/>
    <lineage>
        <taxon>Bacteria</taxon>
        <taxon>Bacillati</taxon>
        <taxon>Saganbacteria</taxon>
    </lineage>
</organism>
<sequence>MFFVLIALVLFQSFAGALVYKDRIGLIRVVSEETISVWDGTKLWTEKDLNLPFAVHDFTVKNGVIHAIYKDKNSYNYVFSSNNGRSFGYPLTLNQSPLKRVSPIFVSDNLLQFAAIDKEGKKIDCFESLNSGASFSKTEIDLDGFRGGEEILALSGQIILKTFENNRSKIHLFKKTDGVWKNYLLYEGSDIIGGLKLKVLDNDLFLLSFKANGLTRFGILPQLNQVIAEKVDDFFYDNKKLYWVSNEILHETIIDLGIELIKPMAGQWFKPNSSLVIEVKNILPGTKVLVDNQFTEVKFSSKGTGFLSLGAFNLKEGKHIIEVRSEPLISRKSYFLIDSTPPSAIPPQSPTAEKDKVALNYIENGSGIDLQSSLIEISSGTLEVFGTPEVTGNSIAFIPSAPLKFGSYKIKTILRDKAGNSAAPQEFSLLVGDSISAKGAKSIGSAVIKSGPNPFNPESEEWKLTCTLTSPLETKLFIFSLTGRNIWSISSPSKDTHTLSWNGKDTSGSHLPNGVYLYALLAGGQVERGRIIIFR</sequence>